<proteinExistence type="predicted"/>
<protein>
    <recommendedName>
        <fullName evidence="5">MARVEL domain-containing protein</fullName>
    </recommendedName>
</protein>
<sequence length="172" mass="19232">MVDPTPLLSTERGIKQQKQGHRVLCCCDSRKAVLLFSLIALGLSIFGIISITLLDVPFTLEACIIYSVSIAFYLLVFFGAVTYHRCAVVLALIWELVAIALLIASAVMYNWASLSAPEQHTEKVWVITLYALMFAWRSLVVYSYFSFVSEVSSGIMSPETHDREKYSCCCNV</sequence>
<keyword evidence="1" id="KW-0812">Transmembrane</keyword>
<evidence type="ECO:0000313" key="3">
    <source>
        <dbReference type="EMBL" id="KAL3772611.1"/>
    </source>
</evidence>
<organism evidence="2 4">
    <name type="scientific">Discostella pseudostelligera</name>
    <dbReference type="NCBI Taxonomy" id="259834"/>
    <lineage>
        <taxon>Eukaryota</taxon>
        <taxon>Sar</taxon>
        <taxon>Stramenopiles</taxon>
        <taxon>Ochrophyta</taxon>
        <taxon>Bacillariophyta</taxon>
        <taxon>Coscinodiscophyceae</taxon>
        <taxon>Thalassiosirophycidae</taxon>
        <taxon>Stephanodiscales</taxon>
        <taxon>Stephanodiscaceae</taxon>
        <taxon>Discostella</taxon>
    </lineage>
</organism>
<evidence type="ECO:0000256" key="1">
    <source>
        <dbReference type="SAM" id="Phobius"/>
    </source>
</evidence>
<evidence type="ECO:0008006" key="5">
    <source>
        <dbReference type="Google" id="ProtNLM"/>
    </source>
</evidence>
<evidence type="ECO:0000313" key="4">
    <source>
        <dbReference type="Proteomes" id="UP001530293"/>
    </source>
</evidence>
<keyword evidence="1" id="KW-1133">Transmembrane helix</keyword>
<dbReference type="Proteomes" id="UP001530293">
    <property type="component" value="Unassembled WGS sequence"/>
</dbReference>
<feature type="transmembrane region" description="Helical" evidence="1">
    <location>
        <begin position="88"/>
        <end position="112"/>
    </location>
</feature>
<comment type="caution">
    <text evidence="2">The sequence shown here is derived from an EMBL/GenBank/DDBJ whole genome shotgun (WGS) entry which is preliminary data.</text>
</comment>
<dbReference type="AlphaFoldDB" id="A0ABD3N8C3"/>
<feature type="transmembrane region" description="Helical" evidence="1">
    <location>
        <begin position="124"/>
        <end position="145"/>
    </location>
</feature>
<gene>
    <name evidence="3" type="ORF">ACHAWU_002517</name>
    <name evidence="2" type="ORF">ACHAWU_008573</name>
</gene>
<dbReference type="EMBL" id="JALLBG020000015">
    <property type="protein sequence ID" value="KAL3772172.1"/>
    <property type="molecule type" value="Genomic_DNA"/>
</dbReference>
<keyword evidence="4" id="KW-1185">Reference proteome</keyword>
<dbReference type="EMBL" id="JALLBG020000008">
    <property type="protein sequence ID" value="KAL3772611.1"/>
    <property type="molecule type" value="Genomic_DNA"/>
</dbReference>
<accession>A0ABD3N8C3</accession>
<name>A0ABD3N8C3_9STRA</name>
<evidence type="ECO:0000313" key="2">
    <source>
        <dbReference type="EMBL" id="KAL3772172.1"/>
    </source>
</evidence>
<feature type="transmembrane region" description="Helical" evidence="1">
    <location>
        <begin position="32"/>
        <end position="53"/>
    </location>
</feature>
<reference evidence="2 4" key="1">
    <citation type="submission" date="2024-10" db="EMBL/GenBank/DDBJ databases">
        <title>Updated reference genomes for cyclostephanoid diatoms.</title>
        <authorList>
            <person name="Roberts W.R."/>
            <person name="Alverson A.J."/>
        </authorList>
    </citation>
    <scope>NUCLEOTIDE SEQUENCE [LARGE SCALE GENOMIC DNA]</scope>
    <source>
        <strain evidence="2 4">AJA232-27</strain>
    </source>
</reference>
<keyword evidence="1" id="KW-0472">Membrane</keyword>
<feature type="transmembrane region" description="Helical" evidence="1">
    <location>
        <begin position="59"/>
        <end position="81"/>
    </location>
</feature>